<dbReference type="PANTHER" id="PTHR14255:SF3">
    <property type="entry name" value="SULFITE EXPORTER TAUE_SAFE FAMILY PROTEIN 5-RELATED"/>
    <property type="match status" value="1"/>
</dbReference>
<keyword evidence="5 6" id="KW-0472">Membrane</keyword>
<evidence type="ECO:0000256" key="7">
    <source>
        <dbReference type="SAM" id="SignalP"/>
    </source>
</evidence>
<feature type="transmembrane region" description="Helical" evidence="6">
    <location>
        <begin position="105"/>
        <end position="122"/>
    </location>
</feature>
<feature type="transmembrane region" description="Helical" evidence="6">
    <location>
        <begin position="429"/>
        <end position="452"/>
    </location>
</feature>
<name>A0A8X8CI04_POPTO</name>
<gene>
    <name evidence="8" type="ORF">POTOM_040511</name>
</gene>
<feature type="transmembrane region" description="Helical" evidence="6">
    <location>
        <begin position="392"/>
        <end position="417"/>
    </location>
</feature>
<feature type="transmembrane region" description="Helical" evidence="6">
    <location>
        <begin position="66"/>
        <end position="93"/>
    </location>
</feature>
<comment type="caution">
    <text evidence="8">The sequence shown here is derived from an EMBL/GenBank/DDBJ whole genome shotgun (WGS) entry which is preliminary data.</text>
</comment>
<proteinExistence type="inferred from homology"/>
<dbReference type="InterPro" id="IPR002781">
    <property type="entry name" value="TM_pro_TauE-like"/>
</dbReference>
<feature type="transmembrane region" description="Helical" evidence="6">
    <location>
        <begin position="316"/>
        <end position="337"/>
    </location>
</feature>
<comment type="similarity">
    <text evidence="2">Belongs to the 4-toluene sulfonate uptake permease (TSUP) (TC 2.A.102) family.</text>
</comment>
<evidence type="ECO:0008006" key="10">
    <source>
        <dbReference type="Google" id="ProtNLM"/>
    </source>
</evidence>
<evidence type="ECO:0000256" key="4">
    <source>
        <dbReference type="ARBA" id="ARBA00022989"/>
    </source>
</evidence>
<evidence type="ECO:0000313" key="8">
    <source>
        <dbReference type="EMBL" id="KAG6754717.1"/>
    </source>
</evidence>
<dbReference type="GO" id="GO:0031464">
    <property type="term" value="C:Cul4A-RING E3 ubiquitin ligase complex"/>
    <property type="evidence" value="ECO:0007669"/>
    <property type="project" value="TreeGrafter"/>
</dbReference>
<reference evidence="8" key="1">
    <citation type="journal article" date="2020" name="bioRxiv">
        <title>Hybrid origin of Populus tomentosa Carr. identified through genome sequencing and phylogenomic analysis.</title>
        <authorList>
            <person name="An X."/>
            <person name="Gao K."/>
            <person name="Chen Z."/>
            <person name="Li J."/>
            <person name="Yang X."/>
            <person name="Yang X."/>
            <person name="Zhou J."/>
            <person name="Guo T."/>
            <person name="Zhao T."/>
            <person name="Huang S."/>
            <person name="Miao D."/>
            <person name="Khan W.U."/>
            <person name="Rao P."/>
            <person name="Ye M."/>
            <person name="Lei B."/>
            <person name="Liao W."/>
            <person name="Wang J."/>
            <person name="Ji L."/>
            <person name="Li Y."/>
            <person name="Guo B."/>
            <person name="Mustafa N.S."/>
            <person name="Li S."/>
            <person name="Yun Q."/>
            <person name="Keller S.R."/>
            <person name="Mao J."/>
            <person name="Zhang R."/>
            <person name="Strauss S.H."/>
        </authorList>
    </citation>
    <scope>NUCLEOTIDE SEQUENCE</scope>
    <source>
        <strain evidence="8">GM15</strain>
        <tissue evidence="8">Leaf</tissue>
    </source>
</reference>
<keyword evidence="9" id="KW-1185">Reference proteome</keyword>
<evidence type="ECO:0000313" key="9">
    <source>
        <dbReference type="Proteomes" id="UP000886885"/>
    </source>
</evidence>
<feature type="transmembrane region" description="Helical" evidence="6">
    <location>
        <begin position="246"/>
        <end position="265"/>
    </location>
</feature>
<accession>A0A8X8CI04</accession>
<keyword evidence="4 6" id="KW-1133">Transmembrane helix</keyword>
<dbReference type="GO" id="GO:0016020">
    <property type="term" value="C:membrane"/>
    <property type="evidence" value="ECO:0007669"/>
    <property type="project" value="UniProtKB-SubCell"/>
</dbReference>
<sequence length="530" mass="57620">MKANTILTWLAVSLAILIALSQSRAEETQPFSNNLKIDLFLDKIGKWSHHQIQPQETGLKLAPSMVIAGVFCFIAASISSAGGIGGGGLYIPILTIVASLDLKTASSFSAFMVTGGSVANVMCNMFTRSAKFGGQTLVDYDIAILSEPCMLLGVSVGVICNLVFPEWLVTILFAVFLACSTFKTCQNGVFHWKLESEEVNRNESGNLENGFVENETSTKESEEVISSVKEPLLGVELTSSVLRFPWMKLGILFIIWFSFSILYLLRGNRYGEAISCSSWFSLVAYKESHVQSYFILDFNNGGIWNRICMQKASNSAIMILIYHLAFPSVGSSMGIIPMESCGFEYWVVSSLQIPLAIIFTALILYRKESCQHQTINQQGMEDLTGGGTSNKLIFPVMALLAGMLGGVFGIGGGMLISPLLLQVGIAPEITAATCSFMVFFSSSMSALQYLLLGMEHVDTAIILSVICFVASLLGLLVVQRAIVKYGRASMIVFSVSTVMALSTVLMTSFGALNVWRDYSSGRNMGFKLPC</sequence>
<dbReference type="EMBL" id="JAAWWB010000022">
    <property type="protein sequence ID" value="KAG6754717.1"/>
    <property type="molecule type" value="Genomic_DNA"/>
</dbReference>
<feature type="chain" id="PRO_5036478623" description="Sulfite exporter TauE/SafE family protein" evidence="7">
    <location>
        <begin position="26"/>
        <end position="530"/>
    </location>
</feature>
<feature type="signal peptide" evidence="7">
    <location>
        <begin position="1"/>
        <end position="25"/>
    </location>
</feature>
<keyword evidence="7" id="KW-0732">Signal</keyword>
<dbReference type="PANTHER" id="PTHR14255">
    <property type="entry name" value="CEREBLON"/>
    <property type="match status" value="1"/>
</dbReference>
<dbReference type="GO" id="GO:0016567">
    <property type="term" value="P:protein ubiquitination"/>
    <property type="evidence" value="ECO:0007669"/>
    <property type="project" value="TreeGrafter"/>
</dbReference>
<feature type="transmembrane region" description="Helical" evidence="6">
    <location>
        <begin position="459"/>
        <end position="478"/>
    </location>
</feature>
<protein>
    <recommendedName>
        <fullName evidence="10">Sulfite exporter TauE/SafE family protein</fullName>
    </recommendedName>
</protein>
<feature type="transmembrane region" description="Helical" evidence="6">
    <location>
        <begin position="142"/>
        <end position="164"/>
    </location>
</feature>
<evidence type="ECO:0000256" key="2">
    <source>
        <dbReference type="ARBA" id="ARBA00009142"/>
    </source>
</evidence>
<keyword evidence="3 6" id="KW-0812">Transmembrane</keyword>
<feature type="transmembrane region" description="Helical" evidence="6">
    <location>
        <begin position="343"/>
        <end position="365"/>
    </location>
</feature>
<dbReference type="Pfam" id="PF01925">
    <property type="entry name" value="TauE"/>
    <property type="match status" value="2"/>
</dbReference>
<dbReference type="AlphaFoldDB" id="A0A8X8CI04"/>
<dbReference type="OrthoDB" id="434519at2759"/>
<comment type="subcellular location">
    <subcellularLocation>
        <location evidence="1">Membrane</location>
        <topology evidence="1">Multi-pass membrane protein</topology>
    </subcellularLocation>
</comment>
<evidence type="ECO:0000256" key="3">
    <source>
        <dbReference type="ARBA" id="ARBA00022692"/>
    </source>
</evidence>
<dbReference type="Proteomes" id="UP000886885">
    <property type="component" value="Chromosome 11D"/>
</dbReference>
<organism evidence="8 9">
    <name type="scientific">Populus tomentosa</name>
    <name type="common">Chinese white poplar</name>
    <dbReference type="NCBI Taxonomy" id="118781"/>
    <lineage>
        <taxon>Eukaryota</taxon>
        <taxon>Viridiplantae</taxon>
        <taxon>Streptophyta</taxon>
        <taxon>Embryophyta</taxon>
        <taxon>Tracheophyta</taxon>
        <taxon>Spermatophyta</taxon>
        <taxon>Magnoliopsida</taxon>
        <taxon>eudicotyledons</taxon>
        <taxon>Gunneridae</taxon>
        <taxon>Pentapetalae</taxon>
        <taxon>rosids</taxon>
        <taxon>fabids</taxon>
        <taxon>Malpighiales</taxon>
        <taxon>Salicaceae</taxon>
        <taxon>Saliceae</taxon>
        <taxon>Populus</taxon>
    </lineage>
</organism>
<feature type="transmembrane region" description="Helical" evidence="6">
    <location>
        <begin position="490"/>
        <end position="515"/>
    </location>
</feature>
<evidence type="ECO:0000256" key="6">
    <source>
        <dbReference type="SAM" id="Phobius"/>
    </source>
</evidence>
<evidence type="ECO:0000256" key="5">
    <source>
        <dbReference type="ARBA" id="ARBA00023136"/>
    </source>
</evidence>
<evidence type="ECO:0000256" key="1">
    <source>
        <dbReference type="ARBA" id="ARBA00004141"/>
    </source>
</evidence>